<evidence type="ECO:0000313" key="4">
    <source>
        <dbReference type="Proteomes" id="UP000053537"/>
    </source>
</evidence>
<organism evidence="3 4">
    <name type="scientific">Acanthisitta chloris</name>
    <name type="common">rifleman</name>
    <dbReference type="NCBI Taxonomy" id="57068"/>
    <lineage>
        <taxon>Eukaryota</taxon>
        <taxon>Metazoa</taxon>
        <taxon>Chordata</taxon>
        <taxon>Craniata</taxon>
        <taxon>Vertebrata</taxon>
        <taxon>Euteleostomi</taxon>
        <taxon>Archelosauria</taxon>
        <taxon>Archosauria</taxon>
        <taxon>Dinosauria</taxon>
        <taxon>Saurischia</taxon>
        <taxon>Theropoda</taxon>
        <taxon>Coelurosauria</taxon>
        <taxon>Aves</taxon>
        <taxon>Neognathae</taxon>
        <taxon>Neoaves</taxon>
        <taxon>Telluraves</taxon>
        <taxon>Australaves</taxon>
        <taxon>Passeriformes</taxon>
        <taxon>Acanthisittidae</taxon>
        <taxon>Acanthisitta</taxon>
    </lineage>
</organism>
<dbReference type="Gene3D" id="1.10.10.60">
    <property type="entry name" value="Homeodomain-like"/>
    <property type="match status" value="1"/>
</dbReference>
<dbReference type="AlphaFoldDB" id="A0A091N597"/>
<dbReference type="PROSITE" id="PS51293">
    <property type="entry name" value="SANT"/>
    <property type="match status" value="1"/>
</dbReference>
<gene>
    <name evidence="3" type="ORF">N310_02830</name>
</gene>
<sequence>RAVASFPKHRRSFWEEVAMVVGTRSAEECQSQYLQNQQDKGSRTKVKKTKSGKPEQRARNVLVPADKEPEITARVGTLKRKQQMRQFLEHLPKDNHDDVFAASPFQRRRVQV</sequence>
<dbReference type="Proteomes" id="UP000053537">
    <property type="component" value="Unassembled WGS sequence"/>
</dbReference>
<evidence type="ECO:0000313" key="3">
    <source>
        <dbReference type="EMBL" id="KFP84591.1"/>
    </source>
</evidence>
<accession>A0A091N597</accession>
<feature type="region of interest" description="Disordered" evidence="1">
    <location>
        <begin position="31"/>
        <end position="56"/>
    </location>
</feature>
<evidence type="ECO:0000259" key="2">
    <source>
        <dbReference type="PROSITE" id="PS51293"/>
    </source>
</evidence>
<evidence type="ECO:0000256" key="1">
    <source>
        <dbReference type="SAM" id="MobiDB-lite"/>
    </source>
</evidence>
<dbReference type="InterPro" id="IPR001005">
    <property type="entry name" value="SANT/Myb"/>
</dbReference>
<dbReference type="PANTHER" id="PTHR16124">
    <property type="entry name" value="MIS18-BINDING PROTEIN 1"/>
    <property type="match status" value="1"/>
</dbReference>
<name>A0A091N597_9PASS</name>
<feature type="non-terminal residue" evidence="3">
    <location>
        <position position="1"/>
    </location>
</feature>
<dbReference type="CDD" id="cd00167">
    <property type="entry name" value="SANT"/>
    <property type="match status" value="1"/>
</dbReference>
<dbReference type="InterPro" id="IPR017884">
    <property type="entry name" value="SANT_dom"/>
</dbReference>
<dbReference type="GO" id="GO:0000775">
    <property type="term" value="C:chromosome, centromeric region"/>
    <property type="evidence" value="ECO:0007669"/>
    <property type="project" value="TreeGrafter"/>
</dbReference>
<dbReference type="InterPro" id="IPR009057">
    <property type="entry name" value="Homeodomain-like_sf"/>
</dbReference>
<dbReference type="EMBL" id="KK842327">
    <property type="protein sequence ID" value="KFP84591.1"/>
    <property type="molecule type" value="Genomic_DNA"/>
</dbReference>
<dbReference type="PANTHER" id="PTHR16124:SF3">
    <property type="entry name" value="MIS18-BINDING PROTEIN 1"/>
    <property type="match status" value="1"/>
</dbReference>
<proteinExistence type="predicted"/>
<dbReference type="InterPro" id="IPR039110">
    <property type="entry name" value="KNL2-like"/>
</dbReference>
<protein>
    <submittedName>
        <fullName evidence="3">Mis18-binding protein 1</fullName>
    </submittedName>
</protein>
<feature type="domain" description="SANT" evidence="2">
    <location>
        <begin position="1"/>
        <end position="41"/>
    </location>
</feature>
<dbReference type="SUPFAM" id="SSF46689">
    <property type="entry name" value="Homeodomain-like"/>
    <property type="match status" value="1"/>
</dbReference>
<feature type="non-terminal residue" evidence="3">
    <location>
        <position position="112"/>
    </location>
</feature>
<keyword evidence="4" id="KW-1185">Reference proteome</keyword>
<reference evidence="3 4" key="1">
    <citation type="submission" date="2014-04" db="EMBL/GenBank/DDBJ databases">
        <title>Genome evolution of avian class.</title>
        <authorList>
            <person name="Zhang G."/>
            <person name="Li C."/>
        </authorList>
    </citation>
    <scope>NUCLEOTIDE SEQUENCE [LARGE SCALE GENOMIC DNA]</scope>
    <source>
        <strain evidence="3">BGI_N310</strain>
    </source>
</reference>